<keyword evidence="3" id="KW-0808">Transferase</keyword>
<feature type="domain" description="Reverse transcriptase/retrotransposon-derived protein RNase H-like" evidence="2">
    <location>
        <begin position="393"/>
        <end position="465"/>
    </location>
</feature>
<evidence type="ECO:0000259" key="2">
    <source>
        <dbReference type="Pfam" id="PF17919"/>
    </source>
</evidence>
<accession>A0A225UPS5</accession>
<keyword evidence="4" id="KW-1185">Reference proteome</keyword>
<dbReference type="Pfam" id="PF17919">
    <property type="entry name" value="RT_RNaseH_2"/>
    <property type="match status" value="1"/>
</dbReference>
<dbReference type="Gene3D" id="3.30.70.270">
    <property type="match status" value="2"/>
</dbReference>
<dbReference type="SUPFAM" id="SSF56672">
    <property type="entry name" value="DNA/RNA polymerases"/>
    <property type="match status" value="1"/>
</dbReference>
<keyword evidence="3" id="KW-0695">RNA-directed DNA polymerase</keyword>
<gene>
    <name evidence="3" type="ORF">PHMEG_00035171</name>
</gene>
<dbReference type="InterPro" id="IPR041577">
    <property type="entry name" value="RT_RNaseH_2"/>
</dbReference>
<reference evidence="4" key="1">
    <citation type="submission" date="2017-03" db="EMBL/GenBank/DDBJ databases">
        <title>Phytopthora megakarya and P. palmivora, two closely related causual agents of cacao black pod achieved similar genome size and gene model numbers by different mechanisms.</title>
        <authorList>
            <person name="Ali S."/>
            <person name="Shao J."/>
            <person name="Larry D.J."/>
            <person name="Kronmiller B."/>
            <person name="Shen D."/>
            <person name="Strem M.D."/>
            <person name="Melnick R.L."/>
            <person name="Guiltinan M.J."/>
            <person name="Tyler B.M."/>
            <person name="Meinhardt L.W."/>
            <person name="Bailey B.A."/>
        </authorList>
    </citation>
    <scope>NUCLEOTIDE SEQUENCE [LARGE SCALE GENOMIC DNA]</scope>
    <source>
        <strain evidence="4">zdho120</strain>
    </source>
</reference>
<dbReference type="PANTHER" id="PTHR33064:SF37">
    <property type="entry name" value="RIBONUCLEASE H"/>
    <property type="match status" value="1"/>
</dbReference>
<dbReference type="EMBL" id="NBNE01013606">
    <property type="protein sequence ID" value="OWY94960.1"/>
    <property type="molecule type" value="Genomic_DNA"/>
</dbReference>
<name>A0A225UPS5_9STRA</name>
<evidence type="ECO:0000313" key="4">
    <source>
        <dbReference type="Proteomes" id="UP000198211"/>
    </source>
</evidence>
<dbReference type="STRING" id="4795.A0A225UPS5"/>
<keyword evidence="3" id="KW-0548">Nucleotidyltransferase</keyword>
<dbReference type="GO" id="GO:0003964">
    <property type="term" value="F:RNA-directed DNA polymerase activity"/>
    <property type="evidence" value="ECO:0007669"/>
    <property type="project" value="UniProtKB-KW"/>
</dbReference>
<dbReference type="Pfam" id="PF00078">
    <property type="entry name" value="RVT_1"/>
    <property type="match status" value="1"/>
</dbReference>
<comment type="caution">
    <text evidence="3">The sequence shown here is derived from an EMBL/GenBank/DDBJ whole genome shotgun (WGS) entry which is preliminary data.</text>
</comment>
<proteinExistence type="predicted"/>
<protein>
    <submittedName>
        <fullName evidence="3">Reverse transcriptase</fullName>
    </submittedName>
</protein>
<dbReference type="AlphaFoldDB" id="A0A225UPS5"/>
<feature type="domain" description="Reverse transcriptase" evidence="1">
    <location>
        <begin position="227"/>
        <end position="338"/>
    </location>
</feature>
<dbReference type="InterPro" id="IPR043502">
    <property type="entry name" value="DNA/RNA_pol_sf"/>
</dbReference>
<evidence type="ECO:0000259" key="1">
    <source>
        <dbReference type="Pfam" id="PF00078"/>
    </source>
</evidence>
<sequence>MPGFVSIGSRRYAEGENLALQATTEQQVVDEVIETATEPMVDRPQYEPLTKILSGGQERRKAVVVLSASAKELTTAQDIAGEVSTGFQPEEEGRINTTEPKGVTKSGDIFPEEIENNMAVLPEVEATSKEVTIDDIQVDDPHATPEERERLRRIIWKRRHLLIGTAPQFREKLSMLIKGLLSAKIITTSTSPWALMIYPMALINGLLEDLDKALWYYSLDMASGFWVTRMPFGLKNAPQIYQRIVDNALYGRMRIKPDQDSLNPVDVFEEGEPEPEPKPSVLGRTSYVDDILVTSDSWDSICNHVDEPLDVCERLNLSISVVKSYWGRRKVAYLGHEVSSARLEAKPKELDAIANLPFPTKLKAMHSFLGSLNYYSRFIEDFAVYAAILWARAKNAFTMLKAKSIATPVLKHFDPERTPVIVLYANKWTILAALMQEHEGVYHPVTFTSRTMKANELNYGVVYKE</sequence>
<dbReference type="InterPro" id="IPR000477">
    <property type="entry name" value="RT_dom"/>
</dbReference>
<evidence type="ECO:0000313" key="3">
    <source>
        <dbReference type="EMBL" id="OWY94960.1"/>
    </source>
</evidence>
<dbReference type="InterPro" id="IPR043128">
    <property type="entry name" value="Rev_trsase/Diguanyl_cyclase"/>
</dbReference>
<feature type="non-terminal residue" evidence="3">
    <location>
        <position position="465"/>
    </location>
</feature>
<dbReference type="InterPro" id="IPR051320">
    <property type="entry name" value="Viral_Replic_Matur_Polypro"/>
</dbReference>
<organism evidence="3 4">
    <name type="scientific">Phytophthora megakarya</name>
    <dbReference type="NCBI Taxonomy" id="4795"/>
    <lineage>
        <taxon>Eukaryota</taxon>
        <taxon>Sar</taxon>
        <taxon>Stramenopiles</taxon>
        <taxon>Oomycota</taxon>
        <taxon>Peronosporomycetes</taxon>
        <taxon>Peronosporales</taxon>
        <taxon>Peronosporaceae</taxon>
        <taxon>Phytophthora</taxon>
    </lineage>
</organism>
<dbReference type="Proteomes" id="UP000198211">
    <property type="component" value="Unassembled WGS sequence"/>
</dbReference>
<dbReference type="PANTHER" id="PTHR33064">
    <property type="entry name" value="POL PROTEIN"/>
    <property type="match status" value="1"/>
</dbReference>